<keyword evidence="3" id="KW-1003">Cell membrane</keyword>
<feature type="transmembrane region" description="Helical" evidence="10">
    <location>
        <begin position="111"/>
        <end position="133"/>
    </location>
</feature>
<sequence>MLASILVVLVGAFGLLIGSFLNVVVYRVPAKQSIVSPPSACPNCGEPIRRRDNVPVLSWLFLRGKCRDCQAPISRRYILVELATGLFFAAVAGWFIFGWVPTSTVVSTGEYVGAALVLVAYLYLAAVSVALALIDIDHHRLPNSIVLPGYVVAAVLLGAAAVLIADYAALLSAVIGAVAMFGFYFLLALVYPRGMGMGDVKLAGVLGVFLGFLGWQTLVVGAFAAFFLGGIFSIALVLMRRASRTSAIPFGPWMLLGAWVGIYFGAAMMSGYLQLFGIN</sequence>
<dbReference type="EC" id="2.1.1.-" evidence="9"/>
<evidence type="ECO:0000256" key="9">
    <source>
        <dbReference type="RuleBase" id="RU003794"/>
    </source>
</evidence>
<name>A0ABN1VHF9_9MICO</name>
<dbReference type="PANTHER" id="PTHR30487">
    <property type="entry name" value="TYPE 4 PREPILIN-LIKE PROTEINS LEADER PEPTIDE-PROCESSING ENZYME"/>
    <property type="match status" value="1"/>
</dbReference>
<dbReference type="InterPro" id="IPR010627">
    <property type="entry name" value="Prepilin_pept_A24_N"/>
</dbReference>
<comment type="similarity">
    <text evidence="2 8">Belongs to the peptidase A24 family.</text>
</comment>
<feature type="transmembrane region" description="Helical" evidence="10">
    <location>
        <begin position="77"/>
        <end position="99"/>
    </location>
</feature>
<dbReference type="PRINTS" id="PR00864">
    <property type="entry name" value="PREPILNPTASE"/>
</dbReference>
<organism evidence="13 14">
    <name type="scientific">Rhodoglobus aureus</name>
    <dbReference type="NCBI Taxonomy" id="191497"/>
    <lineage>
        <taxon>Bacteria</taxon>
        <taxon>Bacillati</taxon>
        <taxon>Actinomycetota</taxon>
        <taxon>Actinomycetes</taxon>
        <taxon>Micrococcales</taxon>
        <taxon>Microbacteriaceae</taxon>
        <taxon>Rhodoglobus</taxon>
    </lineage>
</organism>
<evidence type="ECO:0000259" key="11">
    <source>
        <dbReference type="Pfam" id="PF01478"/>
    </source>
</evidence>
<keyword evidence="5 9" id="KW-0812">Transmembrane</keyword>
<dbReference type="InterPro" id="IPR014032">
    <property type="entry name" value="Peptidase_A24A_bac"/>
</dbReference>
<accession>A0ABN1VHF9</accession>
<dbReference type="PANTHER" id="PTHR30487:SF0">
    <property type="entry name" value="PREPILIN LEADER PEPTIDASE_N-METHYLTRANSFERASE-RELATED"/>
    <property type="match status" value="1"/>
</dbReference>
<dbReference type="Gene3D" id="1.20.120.1220">
    <property type="match status" value="1"/>
</dbReference>
<keyword evidence="9" id="KW-0808">Transferase</keyword>
<keyword evidence="4" id="KW-0997">Cell inner membrane</keyword>
<feature type="transmembrane region" description="Helical" evidence="10">
    <location>
        <begin position="145"/>
        <end position="164"/>
    </location>
</feature>
<evidence type="ECO:0000256" key="3">
    <source>
        <dbReference type="ARBA" id="ARBA00022475"/>
    </source>
</evidence>
<reference evidence="13 14" key="1">
    <citation type="journal article" date="2019" name="Int. J. Syst. Evol. Microbiol.">
        <title>The Global Catalogue of Microorganisms (GCM) 10K type strain sequencing project: providing services to taxonomists for standard genome sequencing and annotation.</title>
        <authorList>
            <consortium name="The Broad Institute Genomics Platform"/>
            <consortium name="The Broad Institute Genome Sequencing Center for Infectious Disease"/>
            <person name="Wu L."/>
            <person name="Ma J."/>
        </authorList>
    </citation>
    <scope>NUCLEOTIDE SEQUENCE [LARGE SCALE GENOMIC DNA]</scope>
    <source>
        <strain evidence="13 14">JCM 12762</strain>
    </source>
</reference>
<feature type="transmembrane region" description="Helical" evidence="10">
    <location>
        <begin position="198"/>
        <end position="215"/>
    </location>
</feature>
<dbReference type="InterPro" id="IPR000045">
    <property type="entry name" value="Prepilin_IV_endopep_pep"/>
</dbReference>
<evidence type="ECO:0000313" key="14">
    <source>
        <dbReference type="Proteomes" id="UP001500943"/>
    </source>
</evidence>
<evidence type="ECO:0000256" key="6">
    <source>
        <dbReference type="ARBA" id="ARBA00022989"/>
    </source>
</evidence>
<evidence type="ECO:0000256" key="4">
    <source>
        <dbReference type="ARBA" id="ARBA00022519"/>
    </source>
</evidence>
<keyword evidence="14" id="KW-1185">Reference proteome</keyword>
<dbReference type="InterPro" id="IPR050882">
    <property type="entry name" value="Prepilin_peptidase/N-MTase"/>
</dbReference>
<comment type="subcellular location">
    <subcellularLocation>
        <location evidence="1">Cell inner membrane</location>
        <topology evidence="1">Multi-pass membrane protein</topology>
    </subcellularLocation>
    <subcellularLocation>
        <location evidence="9">Cell membrane</location>
        <topology evidence="9">Multi-pass membrane protein</topology>
    </subcellularLocation>
</comment>
<dbReference type="Pfam" id="PF06750">
    <property type="entry name" value="A24_N_bact"/>
    <property type="match status" value="1"/>
</dbReference>
<evidence type="ECO:0000256" key="7">
    <source>
        <dbReference type="ARBA" id="ARBA00023136"/>
    </source>
</evidence>
<evidence type="ECO:0000256" key="8">
    <source>
        <dbReference type="RuleBase" id="RU003793"/>
    </source>
</evidence>
<feature type="transmembrane region" description="Helical" evidence="10">
    <location>
        <begin position="170"/>
        <end position="191"/>
    </location>
</feature>
<comment type="function">
    <text evidence="9">Plays an essential role in type IV pili and type II pseudopili formation by proteolytically removing the leader sequence from substrate proteins and subsequently monomethylating the alpha-amino group of the newly exposed N-terminal phenylalanine.</text>
</comment>
<evidence type="ECO:0000256" key="10">
    <source>
        <dbReference type="SAM" id="Phobius"/>
    </source>
</evidence>
<proteinExistence type="inferred from homology"/>
<evidence type="ECO:0000256" key="2">
    <source>
        <dbReference type="ARBA" id="ARBA00005801"/>
    </source>
</evidence>
<gene>
    <name evidence="13" type="ORF">GCM10009655_02990</name>
</gene>
<keyword evidence="9" id="KW-0511">Multifunctional enzyme</keyword>
<evidence type="ECO:0000256" key="5">
    <source>
        <dbReference type="ARBA" id="ARBA00022692"/>
    </source>
</evidence>
<keyword evidence="9" id="KW-0378">Hydrolase</keyword>
<dbReference type="Proteomes" id="UP001500943">
    <property type="component" value="Unassembled WGS sequence"/>
</dbReference>
<keyword evidence="9" id="KW-0645">Protease</keyword>
<keyword evidence="9" id="KW-0489">Methyltransferase</keyword>
<comment type="catalytic activity">
    <reaction evidence="9">
        <text>Typically cleaves a -Gly-|-Phe- bond to release an N-terminal, basic peptide of 5-8 residues from type IV prepilin, and then N-methylates the new N-terminal amino group, the methyl donor being S-adenosyl-L-methionine.</text>
        <dbReference type="EC" id="3.4.23.43"/>
    </reaction>
</comment>
<feature type="domain" description="Prepilin type IV endopeptidase peptidase" evidence="11">
    <location>
        <begin position="123"/>
        <end position="234"/>
    </location>
</feature>
<evidence type="ECO:0000259" key="12">
    <source>
        <dbReference type="Pfam" id="PF06750"/>
    </source>
</evidence>
<feature type="transmembrane region" description="Helical" evidence="10">
    <location>
        <begin position="6"/>
        <end position="26"/>
    </location>
</feature>
<keyword evidence="7 10" id="KW-0472">Membrane</keyword>
<evidence type="ECO:0000256" key="1">
    <source>
        <dbReference type="ARBA" id="ARBA00004429"/>
    </source>
</evidence>
<comment type="caution">
    <text evidence="13">The sequence shown here is derived from an EMBL/GenBank/DDBJ whole genome shotgun (WGS) entry which is preliminary data.</text>
</comment>
<dbReference type="EMBL" id="BAAAKW010000008">
    <property type="protein sequence ID" value="GAA1207302.1"/>
    <property type="molecule type" value="Genomic_DNA"/>
</dbReference>
<dbReference type="Pfam" id="PF01478">
    <property type="entry name" value="Peptidase_A24"/>
    <property type="match status" value="1"/>
</dbReference>
<feature type="domain" description="Prepilin peptidase A24 N-terminal" evidence="12">
    <location>
        <begin position="13"/>
        <end position="92"/>
    </location>
</feature>
<feature type="transmembrane region" description="Helical" evidence="10">
    <location>
        <begin position="250"/>
        <end position="273"/>
    </location>
</feature>
<keyword evidence="6 10" id="KW-1133">Transmembrane helix</keyword>
<protein>
    <recommendedName>
        <fullName evidence="9">Prepilin leader peptidase/N-methyltransferase</fullName>
        <ecNumber evidence="9">2.1.1.-</ecNumber>
        <ecNumber evidence="9">3.4.23.43</ecNumber>
    </recommendedName>
</protein>
<dbReference type="EC" id="3.4.23.43" evidence="9"/>
<evidence type="ECO:0000313" key="13">
    <source>
        <dbReference type="EMBL" id="GAA1207302.1"/>
    </source>
</evidence>